<dbReference type="Proteomes" id="UP001652600">
    <property type="component" value="Chromosome 4"/>
</dbReference>
<dbReference type="KEGG" id="cmo:103502829"/>
<dbReference type="PANTHER" id="PTHR47926">
    <property type="entry name" value="PENTATRICOPEPTIDE REPEAT-CONTAINING PROTEIN"/>
    <property type="match status" value="1"/>
</dbReference>
<dbReference type="InterPro" id="IPR011990">
    <property type="entry name" value="TPR-like_helical_dom_sf"/>
</dbReference>
<feature type="repeat" description="PPR" evidence="3">
    <location>
        <begin position="261"/>
        <end position="295"/>
    </location>
</feature>
<dbReference type="InterPro" id="IPR046960">
    <property type="entry name" value="PPR_At4g14850-like_plant"/>
</dbReference>
<organism evidence="5 6">
    <name type="scientific">Cucumis melo</name>
    <name type="common">Muskmelon</name>
    <dbReference type="NCBI Taxonomy" id="3656"/>
    <lineage>
        <taxon>Eukaryota</taxon>
        <taxon>Viridiplantae</taxon>
        <taxon>Streptophyta</taxon>
        <taxon>Embryophyta</taxon>
        <taxon>Tracheophyta</taxon>
        <taxon>Spermatophyta</taxon>
        <taxon>Magnoliopsida</taxon>
        <taxon>eudicotyledons</taxon>
        <taxon>Gunneridae</taxon>
        <taxon>Pentapetalae</taxon>
        <taxon>rosids</taxon>
        <taxon>fabids</taxon>
        <taxon>Cucurbitales</taxon>
        <taxon>Cucurbitaceae</taxon>
        <taxon>Benincaseae</taxon>
        <taxon>Cucumis</taxon>
    </lineage>
</organism>
<dbReference type="PROSITE" id="PS51375">
    <property type="entry name" value="PPR"/>
    <property type="match status" value="3"/>
</dbReference>
<reference evidence="6" key="1">
    <citation type="submission" date="2025-08" db="UniProtKB">
        <authorList>
            <consortium name="RefSeq"/>
        </authorList>
    </citation>
    <scope>IDENTIFICATION</scope>
    <source>
        <tissue evidence="6">Stem</tissue>
    </source>
</reference>
<sequence>MNLLLSTHTHCLPITQKPYHAYHRHPPFNNLPHVRTTTVENYADLCVAHQVFDEIPIWDTFAWNNLIQTHLTNGDWGHVISIYRQMLFRGVRPDKHTLPRIICATRQYGDLPVGKQLHAQAFKLGFSSDLYVLTSLIELYGILDSADTAKWLHDKSTCRNSVSWTILAKLYLREDKPSFAIDLFYQMVELADDIDAVALATAIGACGALKMLHHGRNIHHLARIHGLEFNILVSNSLLKMYLDCDSIKDARGFFDQMPSKDVISWTELIHMYVKRGGINEAFKLFRQMNMDGELKPDPLTISSILPACGRMAAHKHGKEIHGYVLKNGFDENLIVQNALVDMYVKSGCIQSASKTFSMMKEKDMVSWSIMTLGYSLHGQGKLGVGLFREMEKNLKMHRDEITYTAVLHACTTANMVDEGDFYFSRITKPTVAHIALKVALLARAGRLDEARTFVEKKKLNKHPEILRALLDGCRNHRQQKLGKRIIEQLCDLEPLNTENYILLSNWYACNKKWDMVEELRETIRDMGLRPKKAYSWIEFCNKIHVFGTGDVSHPRSQNIYWNLQCLMKKMEEDGSKTNPEFSLHDVDEERECVPIGHSELLAISFGLISTEAGRTIRITKNLRVCHSCHESAKFISKMVGREIIVKDPYVFHHFKDGCCSCENFC</sequence>
<dbReference type="GeneID" id="103502829"/>
<dbReference type="Pfam" id="PF20431">
    <property type="entry name" value="E_motif"/>
    <property type="match status" value="1"/>
</dbReference>
<dbReference type="GO" id="GO:0009451">
    <property type="term" value="P:RNA modification"/>
    <property type="evidence" value="ECO:0007669"/>
    <property type="project" value="InterPro"/>
</dbReference>
<dbReference type="GO" id="GO:0008270">
    <property type="term" value="F:zinc ion binding"/>
    <property type="evidence" value="ECO:0007669"/>
    <property type="project" value="InterPro"/>
</dbReference>
<feature type="repeat" description="PPR" evidence="3">
    <location>
        <begin position="59"/>
        <end position="93"/>
    </location>
</feature>
<keyword evidence="5" id="KW-1185">Reference proteome</keyword>
<dbReference type="Pfam" id="PF01535">
    <property type="entry name" value="PPR"/>
    <property type="match status" value="4"/>
</dbReference>
<dbReference type="InterPro" id="IPR046848">
    <property type="entry name" value="E_motif"/>
</dbReference>
<name>A0A1S3CPR5_CUCME</name>
<evidence type="ECO:0000313" key="6">
    <source>
        <dbReference type="RefSeq" id="XP_008465161.2"/>
    </source>
</evidence>
<protein>
    <submittedName>
        <fullName evidence="6">Pentatricopeptide repeat-containing protein DOT4, chloroplastic-like</fullName>
    </submittedName>
</protein>
<dbReference type="NCBIfam" id="TIGR00756">
    <property type="entry name" value="PPR"/>
    <property type="match status" value="2"/>
</dbReference>
<feature type="domain" description="DYW" evidence="4">
    <location>
        <begin position="575"/>
        <end position="664"/>
    </location>
</feature>
<dbReference type="GO" id="GO:0003723">
    <property type="term" value="F:RNA binding"/>
    <property type="evidence" value="ECO:0007669"/>
    <property type="project" value="InterPro"/>
</dbReference>
<accession>A0A1S3CPR5</accession>
<dbReference type="InterPro" id="IPR002885">
    <property type="entry name" value="PPR_rpt"/>
</dbReference>
<dbReference type="AlphaFoldDB" id="A0A1S3CPR5"/>
<evidence type="ECO:0000256" key="3">
    <source>
        <dbReference type="PROSITE-ProRule" id="PRU00708"/>
    </source>
</evidence>
<dbReference type="Pfam" id="PF13041">
    <property type="entry name" value="PPR_2"/>
    <property type="match status" value="1"/>
</dbReference>
<evidence type="ECO:0000256" key="2">
    <source>
        <dbReference type="ARBA" id="ARBA00022737"/>
    </source>
</evidence>
<gene>
    <name evidence="6" type="primary">LOC103502829</name>
</gene>
<keyword evidence="2" id="KW-0677">Repeat</keyword>
<dbReference type="Gene3D" id="1.25.40.10">
    <property type="entry name" value="Tetratricopeptide repeat domain"/>
    <property type="match status" value="4"/>
</dbReference>
<dbReference type="RefSeq" id="XP_008465161.2">
    <property type="nucleotide sequence ID" value="XM_008466939.3"/>
</dbReference>
<dbReference type="InParanoid" id="A0A1S3CPR5"/>
<dbReference type="Pfam" id="PF14432">
    <property type="entry name" value="DYW_deaminase"/>
    <property type="match status" value="1"/>
</dbReference>
<dbReference type="InterPro" id="IPR032867">
    <property type="entry name" value="DYW_dom"/>
</dbReference>
<dbReference type="eggNOG" id="KOG4197">
    <property type="taxonomic scope" value="Eukaryota"/>
</dbReference>
<feature type="repeat" description="PPR" evidence="3">
    <location>
        <begin position="332"/>
        <end position="366"/>
    </location>
</feature>
<proteinExistence type="inferred from homology"/>
<evidence type="ECO:0000256" key="1">
    <source>
        <dbReference type="ARBA" id="ARBA00006643"/>
    </source>
</evidence>
<comment type="similarity">
    <text evidence="1">Belongs to the PPR family. PCMP-H subfamily.</text>
</comment>
<evidence type="ECO:0000259" key="4">
    <source>
        <dbReference type="Pfam" id="PF14432"/>
    </source>
</evidence>
<evidence type="ECO:0000313" key="5">
    <source>
        <dbReference type="Proteomes" id="UP001652600"/>
    </source>
</evidence>